<reference evidence="3" key="1">
    <citation type="journal article" date="2012" name="Nat. Genet.">
        <title>Lifestyle transitions in plant pathogenic Colletotrichum fungi deciphered by genome and transcriptome analyses.</title>
        <authorList>
            <person name="O'Connell R.J."/>
            <person name="Thon M.R."/>
            <person name="Hacquard S."/>
            <person name="Amyotte S.G."/>
            <person name="Kleemann J."/>
            <person name="Torres M.F."/>
            <person name="Damm U."/>
            <person name="Buiate E.A."/>
            <person name="Epstein L."/>
            <person name="Alkan N."/>
            <person name="Altmueller J."/>
            <person name="Alvarado-Balderrama L."/>
            <person name="Bauser C.A."/>
            <person name="Becker C."/>
            <person name="Birren B.W."/>
            <person name="Chen Z."/>
            <person name="Choi J."/>
            <person name="Crouch J.A."/>
            <person name="Duvick J.P."/>
            <person name="Farman M.A."/>
            <person name="Gan P."/>
            <person name="Heiman D."/>
            <person name="Henrissat B."/>
            <person name="Howard R.J."/>
            <person name="Kabbage M."/>
            <person name="Koch C."/>
            <person name="Kracher B."/>
            <person name="Kubo Y."/>
            <person name="Law A.D."/>
            <person name="Lebrun M.-H."/>
            <person name="Lee Y.-H."/>
            <person name="Miyara I."/>
            <person name="Moore N."/>
            <person name="Neumann U."/>
            <person name="Nordstroem K."/>
            <person name="Panaccione D.G."/>
            <person name="Panstruga R."/>
            <person name="Place M."/>
            <person name="Proctor R.H."/>
            <person name="Prusky D."/>
            <person name="Rech G."/>
            <person name="Reinhardt R."/>
            <person name="Rollins J.A."/>
            <person name="Rounsley S."/>
            <person name="Schardl C.L."/>
            <person name="Schwartz D.C."/>
            <person name="Shenoy N."/>
            <person name="Shirasu K."/>
            <person name="Sikhakolli U.R."/>
            <person name="Stueber K."/>
            <person name="Sukno S.A."/>
            <person name="Sweigard J.A."/>
            <person name="Takano Y."/>
            <person name="Takahara H."/>
            <person name="Trail F."/>
            <person name="van der Does H.C."/>
            <person name="Voll L.M."/>
            <person name="Will I."/>
            <person name="Young S."/>
            <person name="Zeng Q."/>
            <person name="Zhang J."/>
            <person name="Zhou S."/>
            <person name="Dickman M.B."/>
            <person name="Schulze-Lefert P."/>
            <person name="Ver Loren van Themaat E."/>
            <person name="Ma L.-J."/>
            <person name="Vaillancourt L.J."/>
        </authorList>
    </citation>
    <scope>NUCLEOTIDE SEQUENCE [LARGE SCALE GENOMIC DNA]</scope>
    <source>
        <strain evidence="3">IMI 349063</strain>
    </source>
</reference>
<evidence type="ECO:0000256" key="1">
    <source>
        <dbReference type="SAM" id="MobiDB-lite"/>
    </source>
</evidence>
<evidence type="ECO:0000313" key="3">
    <source>
        <dbReference type="Proteomes" id="UP000007174"/>
    </source>
</evidence>
<organism evidence="2 3">
    <name type="scientific">Colletotrichum higginsianum (strain IMI 349063)</name>
    <name type="common">Crucifer anthracnose fungus</name>
    <dbReference type="NCBI Taxonomy" id="759273"/>
    <lineage>
        <taxon>Eukaryota</taxon>
        <taxon>Fungi</taxon>
        <taxon>Dikarya</taxon>
        <taxon>Ascomycota</taxon>
        <taxon>Pezizomycotina</taxon>
        <taxon>Sordariomycetes</taxon>
        <taxon>Hypocreomycetidae</taxon>
        <taxon>Glomerellales</taxon>
        <taxon>Glomerellaceae</taxon>
        <taxon>Colletotrichum</taxon>
        <taxon>Colletotrichum destructivum species complex</taxon>
    </lineage>
</organism>
<proteinExistence type="predicted"/>
<evidence type="ECO:0008006" key="4">
    <source>
        <dbReference type="Google" id="ProtNLM"/>
    </source>
</evidence>
<feature type="region of interest" description="Disordered" evidence="1">
    <location>
        <begin position="131"/>
        <end position="175"/>
    </location>
</feature>
<dbReference type="AlphaFoldDB" id="H1VF28"/>
<dbReference type="Proteomes" id="UP000007174">
    <property type="component" value="Unassembled WGS sequence"/>
</dbReference>
<feature type="region of interest" description="Disordered" evidence="1">
    <location>
        <begin position="61"/>
        <end position="81"/>
    </location>
</feature>
<feature type="non-terminal residue" evidence="2">
    <location>
        <position position="1"/>
    </location>
</feature>
<dbReference type="VEuPathDB" id="FungiDB:CH63R_08065"/>
<dbReference type="EMBL" id="CACQ02003179">
    <property type="protein sequence ID" value="CCF38831.1"/>
    <property type="molecule type" value="Genomic_DNA"/>
</dbReference>
<feature type="compositionally biased region" description="Basic and acidic residues" evidence="1">
    <location>
        <begin position="153"/>
        <end position="162"/>
    </location>
</feature>
<protein>
    <recommendedName>
        <fullName evidence="4">SP-RING-type domain-containing protein</fullName>
    </recommendedName>
</protein>
<accession>H1VF28</accession>
<feature type="compositionally biased region" description="Acidic residues" evidence="1">
    <location>
        <begin position="138"/>
        <end position="152"/>
    </location>
</feature>
<sequence>NRADKAREYQRQSAYQRYALNNDYAAFKKLWHDAVHGDTEMPLPNAKHWFDNAGNPVMPMRRSPANTGDEPGAQAADQSDEDIVIAGEVRDYRCPLSMQLFENPVSNNELGLDDLYDDPVILRKMKRALEEQRRLDEEAAEESSSDVEDEDEPRPVKREARSKSHKRKVEEIDDE</sequence>
<gene>
    <name evidence="2" type="ORF">CH063_01994</name>
</gene>
<dbReference type="STRING" id="759273.H1VF28"/>
<name>H1VF28_COLHI</name>
<dbReference type="eggNOG" id="KOG2979">
    <property type="taxonomic scope" value="Eukaryota"/>
</dbReference>
<dbReference type="HOGENOM" id="CLU_1536117_0_0_1"/>
<evidence type="ECO:0000313" key="2">
    <source>
        <dbReference type="EMBL" id="CCF38831.1"/>
    </source>
</evidence>